<comment type="caution">
    <text evidence="2">The sequence shown here is derived from an EMBL/GenBank/DDBJ whole genome shotgun (WGS) entry which is preliminary data.</text>
</comment>
<evidence type="ECO:0000313" key="2">
    <source>
        <dbReference type="EMBL" id="RHZ96451.1"/>
    </source>
</evidence>
<dbReference type="RefSeq" id="WP_118999678.1">
    <property type="nucleotide sequence ID" value="NZ_QWGP01000005.1"/>
</dbReference>
<organism evidence="2 3">
    <name type="scientific">Cereibacter sphaeroides</name>
    <name type="common">Rhodobacter sphaeroides</name>
    <dbReference type="NCBI Taxonomy" id="1063"/>
    <lineage>
        <taxon>Bacteria</taxon>
        <taxon>Pseudomonadati</taxon>
        <taxon>Pseudomonadota</taxon>
        <taxon>Alphaproteobacteria</taxon>
        <taxon>Rhodobacterales</taxon>
        <taxon>Paracoccaceae</taxon>
        <taxon>Cereibacter</taxon>
    </lineage>
</organism>
<dbReference type="AlphaFoldDB" id="A0AAX1UN76"/>
<feature type="compositionally biased region" description="Acidic residues" evidence="1">
    <location>
        <begin position="96"/>
        <end position="114"/>
    </location>
</feature>
<protein>
    <submittedName>
        <fullName evidence="2">Uncharacterized protein</fullName>
    </submittedName>
</protein>
<evidence type="ECO:0000256" key="1">
    <source>
        <dbReference type="SAM" id="MobiDB-lite"/>
    </source>
</evidence>
<sequence length="114" mass="12157">MTTTWESDGFSRTLAAGEGTTAEAVAKKLFGGDVVIGQASIEGGQVNVRFEPWALSHGQWRVQVRVGPETATIYDETIAVRVSIRSPGPAPVPYLLDDDGEQVTDDNDIPVEAA</sequence>
<accession>A0AAX1UN76</accession>
<evidence type="ECO:0000313" key="3">
    <source>
        <dbReference type="Proteomes" id="UP000266305"/>
    </source>
</evidence>
<reference evidence="2 3" key="1">
    <citation type="submission" date="2018-08" db="EMBL/GenBank/DDBJ databases">
        <title>Draft genome sequence of Rhodobacter sphaeroides FY.</title>
        <authorList>
            <person name="Rayyan A."/>
            <person name="Meyer T.E."/>
            <person name="Kyndt J.A."/>
        </authorList>
    </citation>
    <scope>NUCLEOTIDE SEQUENCE [LARGE SCALE GENOMIC DNA]</scope>
    <source>
        <strain evidence="2 3">FY</strain>
    </source>
</reference>
<name>A0AAX1UN76_CERSP</name>
<proteinExistence type="predicted"/>
<dbReference type="EMBL" id="QWGP01000005">
    <property type="protein sequence ID" value="RHZ96451.1"/>
    <property type="molecule type" value="Genomic_DNA"/>
</dbReference>
<dbReference type="Proteomes" id="UP000266305">
    <property type="component" value="Unassembled WGS sequence"/>
</dbReference>
<gene>
    <name evidence="2" type="ORF">D1114_06990</name>
</gene>
<feature type="region of interest" description="Disordered" evidence="1">
    <location>
        <begin position="86"/>
        <end position="114"/>
    </location>
</feature>